<dbReference type="Pfam" id="PF07992">
    <property type="entry name" value="Pyr_redox_2"/>
    <property type="match status" value="1"/>
</dbReference>
<keyword evidence="11" id="KW-1185">Reference proteome</keyword>
<feature type="binding site" evidence="6">
    <location>
        <position position="203"/>
    </location>
    <ligand>
        <name>NAD(+)</name>
        <dbReference type="ChEBI" id="CHEBI:57540"/>
    </ligand>
</feature>
<dbReference type="PRINTS" id="PR00411">
    <property type="entry name" value="PNDRDTASEI"/>
</dbReference>
<evidence type="ECO:0000259" key="8">
    <source>
        <dbReference type="Pfam" id="PF02852"/>
    </source>
</evidence>
<reference evidence="11" key="1">
    <citation type="submission" date="2016-10" db="EMBL/GenBank/DDBJ databases">
        <authorList>
            <person name="Varghese N."/>
            <person name="Submissions S."/>
        </authorList>
    </citation>
    <scope>NUCLEOTIDE SEQUENCE [LARGE SCALE GENOMIC DNA]</scope>
    <source>
        <strain evidence="11">DSM 18130</strain>
    </source>
</reference>
<dbReference type="GO" id="GO:0050660">
    <property type="term" value="F:flavin adenine dinucleotide binding"/>
    <property type="evidence" value="ECO:0007669"/>
    <property type="project" value="TreeGrafter"/>
</dbReference>
<dbReference type="PIRSF" id="PIRSF000350">
    <property type="entry name" value="Mercury_reductase_MerA"/>
    <property type="match status" value="1"/>
</dbReference>
<keyword evidence="6" id="KW-0520">NAD</keyword>
<comment type="similarity">
    <text evidence="1">Belongs to the class-I pyridine nucleotide-disulfide oxidoreductase family.</text>
</comment>
<feature type="binding site" evidence="6">
    <location>
        <begin position="180"/>
        <end position="187"/>
    </location>
    <ligand>
        <name>NAD(+)</name>
        <dbReference type="ChEBI" id="CHEBI:57540"/>
    </ligand>
</feature>
<dbReference type="InterPro" id="IPR016156">
    <property type="entry name" value="FAD/NAD-linked_Rdtase_dimer_sf"/>
</dbReference>
<dbReference type="PANTHER" id="PTHR43014:SF2">
    <property type="entry name" value="MERCURIC REDUCTASE"/>
    <property type="match status" value="1"/>
</dbReference>
<dbReference type="OrthoDB" id="9800167at2"/>
<organism evidence="10 11">
    <name type="scientific">Pedobacter suwonensis</name>
    <dbReference type="NCBI Taxonomy" id="332999"/>
    <lineage>
        <taxon>Bacteria</taxon>
        <taxon>Pseudomonadati</taxon>
        <taxon>Bacteroidota</taxon>
        <taxon>Sphingobacteriia</taxon>
        <taxon>Sphingobacteriales</taxon>
        <taxon>Sphingobacteriaceae</taxon>
        <taxon>Pedobacter</taxon>
    </lineage>
</organism>
<evidence type="ECO:0000313" key="11">
    <source>
        <dbReference type="Proteomes" id="UP000198836"/>
    </source>
</evidence>
<sequence length="460" mass="50153">MKHYDAIIIGAGQAGVPLAKKLAEAGKRTALIEKRLVGGTCINDGCTPTKAMIASAKAVHQAKKASALGVDIGSVKIDFKKIVQRKNDIVEQFRSSSEKGITETNGLKLIFGTAKFSAEQELTITLNDGGEEKVTADWIFINTGAKTAIPDIAGLDQIDYLTSTTILDLETVPEHLVVIGGNYIGLEFGQMFSRFGSRVTILEKSAGILAKEDEDISSALTEILTDEKIEIITDVKVEKIDQDKKQLHITVRSGKTKKDITASHLLVAAGRVPQTADLGLENCGVKLDDKGHVMVNEKLETNIKGIYALGDVKGGPAFTHIAYNDYTIVYRNLIEGTKYSIQDRPVPYCMFTDPQLGRIGISEKEAKEKKLNYEIAVIPMSQVARGIETNETLGLMKAVVDPETKKILGAAILASEGGEIMSVLQMAMEGDITYDRIRYCVLAHPTYTESLNNLFMKLDR</sequence>
<keyword evidence="10" id="KW-0670">Pyruvate</keyword>
<dbReference type="STRING" id="332999.SAMN04488511_101415"/>
<dbReference type="SUPFAM" id="SSF55424">
    <property type="entry name" value="FAD/NAD-linked reductases, dimerisation (C-terminal) domain"/>
    <property type="match status" value="1"/>
</dbReference>
<dbReference type="FunFam" id="3.30.390.30:FF:000001">
    <property type="entry name" value="Dihydrolipoyl dehydrogenase"/>
    <property type="match status" value="1"/>
</dbReference>
<feature type="domain" description="FAD/NAD(P)-binding" evidence="9">
    <location>
        <begin position="4"/>
        <end position="324"/>
    </location>
</feature>
<feature type="active site" description="Proton acceptor" evidence="5">
    <location>
        <position position="444"/>
    </location>
</feature>
<evidence type="ECO:0000256" key="5">
    <source>
        <dbReference type="PIRSR" id="PIRSR000350-2"/>
    </source>
</evidence>
<dbReference type="Pfam" id="PF02852">
    <property type="entry name" value="Pyr_redox_dim"/>
    <property type="match status" value="1"/>
</dbReference>
<evidence type="ECO:0000256" key="6">
    <source>
        <dbReference type="PIRSR" id="PIRSR000350-3"/>
    </source>
</evidence>
<protein>
    <submittedName>
        <fullName evidence="10">Pyruvate/2-oxoglutarate dehydrogenase complex, dihydrolipoamide dehydrogenase (E3) component</fullName>
    </submittedName>
</protein>
<dbReference type="GO" id="GO:0003955">
    <property type="term" value="F:NAD(P)H dehydrogenase (quinone) activity"/>
    <property type="evidence" value="ECO:0007669"/>
    <property type="project" value="TreeGrafter"/>
</dbReference>
<feature type="binding site" evidence="6">
    <location>
        <position position="50"/>
    </location>
    <ligand>
        <name>FAD</name>
        <dbReference type="ChEBI" id="CHEBI:57692"/>
    </ligand>
</feature>
<keyword evidence="4" id="KW-0560">Oxidoreductase</keyword>
<feature type="binding site" evidence="6">
    <location>
        <position position="270"/>
    </location>
    <ligand>
        <name>NAD(+)</name>
        <dbReference type="ChEBI" id="CHEBI:57540"/>
    </ligand>
</feature>
<feature type="binding site" evidence="6">
    <location>
        <position position="311"/>
    </location>
    <ligand>
        <name>FAD</name>
        <dbReference type="ChEBI" id="CHEBI:57692"/>
    </ligand>
</feature>
<name>A0A1I0SKL8_9SPHI</name>
<dbReference type="InterPro" id="IPR023753">
    <property type="entry name" value="FAD/NAD-binding_dom"/>
</dbReference>
<accession>A0A1I0SKL8</accession>
<dbReference type="EMBL" id="FOJM01000001">
    <property type="protein sequence ID" value="SFA39306.1"/>
    <property type="molecule type" value="Genomic_DNA"/>
</dbReference>
<dbReference type="AlphaFoldDB" id="A0A1I0SKL8"/>
<feature type="disulfide bond" description="Redox-active" evidence="7">
    <location>
        <begin position="41"/>
        <end position="46"/>
    </location>
</feature>
<dbReference type="PRINTS" id="PR00368">
    <property type="entry name" value="FADPNR"/>
</dbReference>
<dbReference type="Gene3D" id="3.50.50.60">
    <property type="entry name" value="FAD/NAD(P)-binding domain"/>
    <property type="match status" value="2"/>
</dbReference>
<evidence type="ECO:0000256" key="1">
    <source>
        <dbReference type="ARBA" id="ARBA00007532"/>
    </source>
</evidence>
<dbReference type="InterPro" id="IPR004099">
    <property type="entry name" value="Pyr_nucl-diS_OxRdtase_dimer"/>
</dbReference>
<keyword evidence="2" id="KW-0285">Flavoprotein</keyword>
<dbReference type="PANTHER" id="PTHR43014">
    <property type="entry name" value="MERCURIC REDUCTASE"/>
    <property type="match status" value="1"/>
</dbReference>
<dbReference type="Proteomes" id="UP000198836">
    <property type="component" value="Unassembled WGS sequence"/>
</dbReference>
<keyword evidence="6" id="KW-0547">Nucleotide-binding</keyword>
<evidence type="ECO:0000256" key="4">
    <source>
        <dbReference type="ARBA" id="ARBA00023002"/>
    </source>
</evidence>
<comment type="cofactor">
    <cofactor evidence="6">
        <name>FAD</name>
        <dbReference type="ChEBI" id="CHEBI:57692"/>
    </cofactor>
    <text evidence="6">Binds 1 FAD per subunit.</text>
</comment>
<dbReference type="SUPFAM" id="SSF51905">
    <property type="entry name" value="FAD/NAD(P)-binding domain"/>
    <property type="match status" value="1"/>
</dbReference>
<proteinExistence type="inferred from homology"/>
<dbReference type="InterPro" id="IPR036188">
    <property type="entry name" value="FAD/NAD-bd_sf"/>
</dbReference>
<evidence type="ECO:0000256" key="3">
    <source>
        <dbReference type="ARBA" id="ARBA00022827"/>
    </source>
</evidence>
<dbReference type="RefSeq" id="WP_090979726.1">
    <property type="nucleotide sequence ID" value="NZ_FOJM01000001.1"/>
</dbReference>
<gene>
    <name evidence="10" type="ORF">SAMN04488511_101415</name>
</gene>
<keyword evidence="3 6" id="KW-0274">FAD</keyword>
<evidence type="ECO:0000259" key="9">
    <source>
        <dbReference type="Pfam" id="PF07992"/>
    </source>
</evidence>
<dbReference type="Gene3D" id="3.30.390.30">
    <property type="match status" value="1"/>
</dbReference>
<dbReference type="InterPro" id="IPR001100">
    <property type="entry name" value="Pyr_nuc-diS_OxRdtase"/>
</dbReference>
<evidence type="ECO:0000313" key="10">
    <source>
        <dbReference type="EMBL" id="SFA39306.1"/>
    </source>
</evidence>
<evidence type="ECO:0000256" key="2">
    <source>
        <dbReference type="ARBA" id="ARBA00022630"/>
    </source>
</evidence>
<evidence type="ECO:0000256" key="7">
    <source>
        <dbReference type="PIRSR" id="PIRSR000350-4"/>
    </source>
</evidence>
<feature type="domain" description="Pyridine nucleotide-disulphide oxidoreductase dimerisation" evidence="8">
    <location>
        <begin position="346"/>
        <end position="453"/>
    </location>
</feature>